<evidence type="ECO:0000259" key="1">
    <source>
        <dbReference type="PROSITE" id="PS51704"/>
    </source>
</evidence>
<dbReference type="GO" id="GO:0006644">
    <property type="term" value="P:phospholipid metabolic process"/>
    <property type="evidence" value="ECO:0007669"/>
    <property type="project" value="TreeGrafter"/>
</dbReference>
<name>A0A7C9BFI2_9BACT</name>
<feature type="domain" description="GP-PDE" evidence="1">
    <location>
        <begin position="34"/>
        <end position="263"/>
    </location>
</feature>
<dbReference type="AlphaFoldDB" id="A0A7C9BFI2"/>
<dbReference type="InterPro" id="IPR030395">
    <property type="entry name" value="GP_PDE_dom"/>
</dbReference>
<comment type="caution">
    <text evidence="2">The sequence shown here is derived from an EMBL/GenBank/DDBJ whole genome shotgun (WGS) entry which is preliminary data.</text>
</comment>
<gene>
    <name evidence="2" type="ORF">GBK04_03410</name>
</gene>
<dbReference type="PANTHER" id="PTHR46320:SF1">
    <property type="entry name" value="GLYCEROPHOSPHODIESTER PHOSPHODIESTERASE 1"/>
    <property type="match status" value="1"/>
</dbReference>
<evidence type="ECO:0000313" key="3">
    <source>
        <dbReference type="Proteomes" id="UP000479293"/>
    </source>
</evidence>
<sequence>MHFQSIRVIGPALWYLLVAISVHGQEVPAKRYPVVVIAHRGNHVKVPENTLAACKEAIRVGADYVEVDLRTTKDGKMVLLHDATVNRTTDGQGPLSDLTWKEVKHLHLKTTDSKKYSIPEFKRILKLCKGKINVYLDFKEADIGQTWKLIQQANMENQVIVYLNKEEQYQQWKNTAPNLPLMTSLPEKYLTNHDLETFLKKVNVQVLDNLKTPERVEEARKHGVDVWLDVQSPTEGPISWNAALQKGVSGMQTDHPEALIRYLKQRNLH</sequence>
<dbReference type="InterPro" id="IPR017946">
    <property type="entry name" value="PLC-like_Pdiesterase_TIM-brl"/>
</dbReference>
<dbReference type="Gene3D" id="3.20.20.190">
    <property type="entry name" value="Phosphatidylinositol (PI) phosphodiesterase"/>
    <property type="match status" value="1"/>
</dbReference>
<dbReference type="GO" id="GO:0008889">
    <property type="term" value="F:glycerophosphodiester phosphodiesterase activity"/>
    <property type="evidence" value="ECO:0007669"/>
    <property type="project" value="TreeGrafter"/>
</dbReference>
<dbReference type="Pfam" id="PF03009">
    <property type="entry name" value="GDPD"/>
    <property type="match status" value="1"/>
</dbReference>
<proteinExistence type="predicted"/>
<dbReference type="EMBL" id="WHLY01000002">
    <property type="protein sequence ID" value="MPR32417.1"/>
    <property type="molecule type" value="Genomic_DNA"/>
</dbReference>
<reference evidence="2 3" key="1">
    <citation type="submission" date="2019-10" db="EMBL/GenBank/DDBJ databases">
        <title>Draft Genome Sequence of Cytophagaceae sp. SJW1-29.</title>
        <authorList>
            <person name="Choi A."/>
        </authorList>
    </citation>
    <scope>NUCLEOTIDE SEQUENCE [LARGE SCALE GENOMIC DNA]</scope>
    <source>
        <strain evidence="2 3">SJW1-29</strain>
    </source>
</reference>
<dbReference type="SUPFAM" id="SSF51695">
    <property type="entry name" value="PLC-like phosphodiesterases"/>
    <property type="match status" value="1"/>
</dbReference>
<evidence type="ECO:0000313" key="2">
    <source>
        <dbReference type="EMBL" id="MPR32417.1"/>
    </source>
</evidence>
<dbReference type="GO" id="GO:0005886">
    <property type="term" value="C:plasma membrane"/>
    <property type="evidence" value="ECO:0007669"/>
    <property type="project" value="TreeGrafter"/>
</dbReference>
<protein>
    <submittedName>
        <fullName evidence="2">Glycerophosphodiester phosphodiesterase</fullName>
    </submittedName>
</protein>
<dbReference type="RefSeq" id="WP_152756852.1">
    <property type="nucleotide sequence ID" value="NZ_WHLY01000002.1"/>
</dbReference>
<dbReference type="CDD" id="cd08566">
    <property type="entry name" value="GDPD_AtGDE_like"/>
    <property type="match status" value="1"/>
</dbReference>
<dbReference type="GO" id="GO:0006580">
    <property type="term" value="P:ethanolamine metabolic process"/>
    <property type="evidence" value="ECO:0007669"/>
    <property type="project" value="TreeGrafter"/>
</dbReference>
<dbReference type="Proteomes" id="UP000479293">
    <property type="component" value="Unassembled WGS sequence"/>
</dbReference>
<organism evidence="2 3">
    <name type="scientific">Salmonirosea aquatica</name>
    <dbReference type="NCBI Taxonomy" id="2654236"/>
    <lineage>
        <taxon>Bacteria</taxon>
        <taxon>Pseudomonadati</taxon>
        <taxon>Bacteroidota</taxon>
        <taxon>Cytophagia</taxon>
        <taxon>Cytophagales</taxon>
        <taxon>Spirosomataceae</taxon>
        <taxon>Salmonirosea</taxon>
    </lineage>
</organism>
<dbReference type="PANTHER" id="PTHR46320">
    <property type="entry name" value="GLYCEROPHOSPHODIESTER PHOSPHODIESTERASE 1"/>
    <property type="match status" value="1"/>
</dbReference>
<dbReference type="GO" id="GO:0070291">
    <property type="term" value="P:N-acylethanolamine metabolic process"/>
    <property type="evidence" value="ECO:0007669"/>
    <property type="project" value="TreeGrafter"/>
</dbReference>
<dbReference type="PROSITE" id="PS51704">
    <property type="entry name" value="GP_PDE"/>
    <property type="match status" value="1"/>
</dbReference>
<accession>A0A7C9BFI2</accession>
<keyword evidence="3" id="KW-1185">Reference proteome</keyword>